<feature type="compositionally biased region" description="Basic and acidic residues" evidence="2">
    <location>
        <begin position="416"/>
        <end position="427"/>
    </location>
</feature>
<sequence>MRSCDHCKHGWVMHALSKLRVCSDQVEVVHSGVVCELSALILFSTHAFPVRMKILLDRLFSVLTHQHVFDILHTHGWTLHDYIRGYKLQDSSGKVLDCWLIMTPEDELVTLRQFLRFGETKSSAELMISQREQLPLPTNGSEMTKQNSVFNTSHNLQTNGIIRGRRSPGSSHSENLSGGVEECSETPSSLLLKFPSELYQIQQDPKRKRRENAESEAAIMTNAPLQGGEERKTPGAKDQHLCSSAVRKSRVSCVLCGKTFYDRGTLKIHYNAVHLKIKHRCTIEGCDMLFSSLRSRNRHSANPNPRLHNTHSTQHTHSMTNHWALSQSSTSPMKIIQEVTKSDTAMLAPVTTSSFCTFANINNYMEMIDQDKMSVYDANSAEGVASTPLWTNQKECKGVNGATARKKSRKSTMPVKIERESRDEDRR</sequence>
<dbReference type="InterPro" id="IPR040436">
    <property type="entry name" value="Disconnected-like"/>
</dbReference>
<dbReference type="Gene3D" id="3.30.160.60">
    <property type="entry name" value="Classic Zinc Finger"/>
    <property type="match status" value="1"/>
</dbReference>
<comment type="caution">
    <text evidence="4">The sequence shown here is derived from an EMBL/GenBank/DDBJ whole genome shotgun (WGS) entry which is preliminary data.</text>
</comment>
<dbReference type="PROSITE" id="PS50157">
    <property type="entry name" value="ZINC_FINGER_C2H2_2"/>
    <property type="match status" value="1"/>
</dbReference>
<protein>
    <recommendedName>
        <fullName evidence="3">C2H2-type domain-containing protein</fullName>
    </recommendedName>
</protein>
<organism evidence="4 5">
    <name type="scientific">Ameiurus melas</name>
    <name type="common">Black bullhead</name>
    <name type="synonym">Silurus melas</name>
    <dbReference type="NCBI Taxonomy" id="219545"/>
    <lineage>
        <taxon>Eukaryota</taxon>
        <taxon>Metazoa</taxon>
        <taxon>Chordata</taxon>
        <taxon>Craniata</taxon>
        <taxon>Vertebrata</taxon>
        <taxon>Euteleostomi</taxon>
        <taxon>Actinopterygii</taxon>
        <taxon>Neopterygii</taxon>
        <taxon>Teleostei</taxon>
        <taxon>Ostariophysi</taxon>
        <taxon>Siluriformes</taxon>
        <taxon>Ictaluridae</taxon>
        <taxon>Ameiurus</taxon>
    </lineage>
</organism>
<evidence type="ECO:0000313" key="4">
    <source>
        <dbReference type="EMBL" id="KAF4078385.1"/>
    </source>
</evidence>
<proteinExistence type="predicted"/>
<evidence type="ECO:0000259" key="3">
    <source>
        <dbReference type="PROSITE" id="PS50157"/>
    </source>
</evidence>
<evidence type="ECO:0000313" key="5">
    <source>
        <dbReference type="Proteomes" id="UP000593565"/>
    </source>
</evidence>
<dbReference type="PROSITE" id="PS00028">
    <property type="entry name" value="ZINC_FINGER_C2H2_1"/>
    <property type="match status" value="1"/>
</dbReference>
<keyword evidence="1" id="KW-0862">Zinc</keyword>
<dbReference type="GO" id="GO:0008270">
    <property type="term" value="F:zinc ion binding"/>
    <property type="evidence" value="ECO:0007669"/>
    <property type="project" value="UniProtKB-KW"/>
</dbReference>
<dbReference type="GO" id="GO:0005634">
    <property type="term" value="C:nucleus"/>
    <property type="evidence" value="ECO:0007669"/>
    <property type="project" value="TreeGrafter"/>
</dbReference>
<dbReference type="GO" id="GO:0006355">
    <property type="term" value="P:regulation of DNA-templated transcription"/>
    <property type="evidence" value="ECO:0007669"/>
    <property type="project" value="TreeGrafter"/>
</dbReference>
<name>A0A7J6A6B9_AMEME</name>
<evidence type="ECO:0000256" key="2">
    <source>
        <dbReference type="SAM" id="MobiDB-lite"/>
    </source>
</evidence>
<keyword evidence="1" id="KW-0479">Metal-binding</keyword>
<dbReference type="EMBL" id="JAAGNN010000017">
    <property type="protein sequence ID" value="KAF4078385.1"/>
    <property type="molecule type" value="Genomic_DNA"/>
</dbReference>
<reference evidence="4 5" key="1">
    <citation type="submission" date="2020-02" db="EMBL/GenBank/DDBJ databases">
        <title>A chromosome-scale genome assembly of the black bullhead catfish (Ameiurus melas).</title>
        <authorList>
            <person name="Wen M."/>
            <person name="Zham M."/>
            <person name="Cabau C."/>
            <person name="Klopp C."/>
            <person name="Donnadieu C."/>
            <person name="Roques C."/>
            <person name="Bouchez O."/>
            <person name="Lampietro C."/>
            <person name="Jouanno E."/>
            <person name="Herpin A."/>
            <person name="Louis A."/>
            <person name="Berthelot C."/>
            <person name="Parey E."/>
            <person name="Roest-Crollius H."/>
            <person name="Braasch I."/>
            <person name="Postlethwait J."/>
            <person name="Robinson-Rechavi M."/>
            <person name="Echchiki A."/>
            <person name="Begum T."/>
            <person name="Montfort J."/>
            <person name="Schartl M."/>
            <person name="Bobe J."/>
            <person name="Guiguen Y."/>
        </authorList>
    </citation>
    <scope>NUCLEOTIDE SEQUENCE [LARGE SCALE GENOMIC DNA]</scope>
    <source>
        <strain evidence="4">M_S1</strain>
        <tissue evidence="4">Blood</tissue>
    </source>
</reference>
<feature type="region of interest" description="Disordered" evidence="2">
    <location>
        <begin position="396"/>
        <end position="427"/>
    </location>
</feature>
<dbReference type="SMART" id="SM00355">
    <property type="entry name" value="ZnF_C2H2"/>
    <property type="match status" value="2"/>
</dbReference>
<keyword evidence="1" id="KW-0863">Zinc-finger</keyword>
<accession>A0A7J6A6B9</accession>
<dbReference type="InterPro" id="IPR013087">
    <property type="entry name" value="Znf_C2H2_type"/>
</dbReference>
<gene>
    <name evidence="4" type="ORF">AMELA_G00198700</name>
</gene>
<dbReference type="Proteomes" id="UP000593565">
    <property type="component" value="Unassembled WGS sequence"/>
</dbReference>
<feature type="domain" description="C2H2-type" evidence="3">
    <location>
        <begin position="251"/>
        <end position="279"/>
    </location>
</feature>
<dbReference type="AlphaFoldDB" id="A0A7J6A6B9"/>
<evidence type="ECO:0000256" key="1">
    <source>
        <dbReference type="PROSITE-ProRule" id="PRU00042"/>
    </source>
</evidence>
<feature type="region of interest" description="Disordered" evidence="2">
    <location>
        <begin position="160"/>
        <end position="182"/>
    </location>
</feature>
<keyword evidence="5" id="KW-1185">Reference proteome</keyword>
<dbReference type="PANTHER" id="PTHR15021:SF0">
    <property type="entry name" value="DISCO-RELATED, ISOFORM A-RELATED"/>
    <property type="match status" value="1"/>
</dbReference>
<dbReference type="PANTHER" id="PTHR15021">
    <property type="entry name" value="DISCONNECTED-RELATED"/>
    <property type="match status" value="1"/>
</dbReference>
<feature type="region of interest" description="Disordered" evidence="2">
    <location>
        <begin position="201"/>
        <end position="236"/>
    </location>
</feature>